<evidence type="ECO:0000313" key="16">
    <source>
        <dbReference type="RefSeq" id="XP_022140115.1"/>
    </source>
</evidence>
<dbReference type="GO" id="GO:0030154">
    <property type="term" value="P:cell differentiation"/>
    <property type="evidence" value="ECO:0007669"/>
    <property type="project" value="UniProtKB-ARBA"/>
</dbReference>
<evidence type="ECO:0000259" key="14">
    <source>
        <dbReference type="PROSITE" id="PS50848"/>
    </source>
</evidence>
<protein>
    <submittedName>
        <fullName evidence="16">Homeobox-leucine zipper protein MERISTEM L1</fullName>
    </submittedName>
</protein>
<dbReference type="SUPFAM" id="SSF55961">
    <property type="entry name" value="Bet v1-like"/>
    <property type="match status" value="1"/>
</dbReference>
<dbReference type="GO" id="GO:0000981">
    <property type="term" value="F:DNA-binding transcription factor activity, RNA polymerase II-specific"/>
    <property type="evidence" value="ECO:0007669"/>
    <property type="project" value="InterPro"/>
</dbReference>
<dbReference type="InterPro" id="IPR057993">
    <property type="entry name" value="HD-Zip_IV_C"/>
</dbReference>
<dbReference type="CDD" id="cd08875">
    <property type="entry name" value="START_ArGLABRA2_like"/>
    <property type="match status" value="1"/>
</dbReference>
<feature type="non-terminal residue" evidence="16">
    <location>
        <position position="517"/>
    </location>
</feature>
<dbReference type="InterPro" id="IPR023393">
    <property type="entry name" value="START-like_dom_sf"/>
</dbReference>
<dbReference type="PANTHER" id="PTHR45654:SF77">
    <property type="entry name" value="HOMEOBOX-LEUCINE ZIPPER PROTEIN MERISTEM L1"/>
    <property type="match status" value="1"/>
</dbReference>
<dbReference type="Gene3D" id="1.10.10.60">
    <property type="entry name" value="Homeodomain-like"/>
    <property type="match status" value="1"/>
</dbReference>
<feature type="domain" description="START" evidence="14">
    <location>
        <begin position="236"/>
        <end position="469"/>
    </location>
</feature>
<evidence type="ECO:0000256" key="2">
    <source>
        <dbReference type="ARBA" id="ARBA00006789"/>
    </source>
</evidence>
<keyword evidence="15" id="KW-1185">Reference proteome</keyword>
<evidence type="ECO:0000256" key="6">
    <source>
        <dbReference type="ARBA" id="ARBA00023155"/>
    </source>
</evidence>
<keyword evidence="8 9" id="KW-0539">Nucleus</keyword>
<evidence type="ECO:0000256" key="12">
    <source>
        <dbReference type="SAM" id="MobiDB-lite"/>
    </source>
</evidence>
<dbReference type="InterPro" id="IPR001356">
    <property type="entry name" value="HD"/>
</dbReference>
<dbReference type="GO" id="GO:0005634">
    <property type="term" value="C:nucleus"/>
    <property type="evidence" value="ECO:0007669"/>
    <property type="project" value="UniProtKB-SubCell"/>
</dbReference>
<dbReference type="Pfam" id="PF25797">
    <property type="entry name" value="PDF2_C"/>
    <property type="match status" value="1"/>
</dbReference>
<keyword evidence="4 11" id="KW-0175">Coiled coil</keyword>
<gene>
    <name evidence="16" type="primary">LOC111010850</name>
</gene>
<evidence type="ECO:0000256" key="5">
    <source>
        <dbReference type="ARBA" id="ARBA00023125"/>
    </source>
</evidence>
<feature type="DNA-binding region" description="Homeobox" evidence="9">
    <location>
        <begin position="59"/>
        <end position="118"/>
    </location>
</feature>
<dbReference type="OrthoDB" id="6159439at2759"/>
<dbReference type="AlphaFoldDB" id="A0A6J1CE72"/>
<dbReference type="InterPro" id="IPR042160">
    <property type="entry name" value="HD-Zip_IV"/>
</dbReference>
<keyword evidence="7" id="KW-0804">Transcription</keyword>
<dbReference type="Proteomes" id="UP000504603">
    <property type="component" value="Unplaced"/>
</dbReference>
<dbReference type="Gene3D" id="3.30.530.20">
    <property type="match status" value="1"/>
</dbReference>
<dbReference type="PROSITE" id="PS50848">
    <property type="entry name" value="START"/>
    <property type="match status" value="1"/>
</dbReference>
<evidence type="ECO:0000256" key="1">
    <source>
        <dbReference type="ARBA" id="ARBA00004123"/>
    </source>
</evidence>
<keyword evidence="6 9" id="KW-0371">Homeobox</keyword>
<evidence type="ECO:0000259" key="13">
    <source>
        <dbReference type="PROSITE" id="PS50071"/>
    </source>
</evidence>
<proteinExistence type="inferred from homology"/>
<dbReference type="PROSITE" id="PS00027">
    <property type="entry name" value="HOMEOBOX_1"/>
    <property type="match status" value="1"/>
</dbReference>
<keyword evidence="5 9" id="KW-0238">DNA-binding</keyword>
<feature type="coiled-coil region" evidence="11">
    <location>
        <begin position="111"/>
        <end position="146"/>
    </location>
</feature>
<dbReference type="Pfam" id="PF01852">
    <property type="entry name" value="START"/>
    <property type="match status" value="1"/>
</dbReference>
<feature type="compositionally biased region" description="Acidic residues" evidence="12">
    <location>
        <begin position="25"/>
        <end position="34"/>
    </location>
</feature>
<dbReference type="InterPro" id="IPR009057">
    <property type="entry name" value="Homeodomain-like_sf"/>
</dbReference>
<dbReference type="GO" id="GO:0008289">
    <property type="term" value="F:lipid binding"/>
    <property type="evidence" value="ECO:0007669"/>
    <property type="project" value="InterPro"/>
</dbReference>
<name>A0A6J1CE72_MOMCH</name>
<dbReference type="SMART" id="SM00389">
    <property type="entry name" value="HOX"/>
    <property type="match status" value="1"/>
</dbReference>
<comment type="subcellular location">
    <subcellularLocation>
        <location evidence="1 9 10">Nucleus</location>
    </subcellularLocation>
</comment>
<sequence length="517" mass="58129">MFGGLDFEDQQDLLLEMTQKNFESELENFGEDEFESRSVTDAMEAPSGEDQSQHNHSNKRKRYHRHTQLQIQEMEAFFKECPHPDDKQRKNLSRELGLEPLQVKFWFQNKRTQMKAQHERHENAILKAQNEKLRAENMRYKEALSNTSCPNCGGPSALGEMSFDGQHLRLDNAHLREEIERLNTVAGKYGPGKPWGSRSHLQSHHVPSRTLDLGSVGRLKPQPPDFIGDMLKSVTTEIDKPVIVELAVSAMEEVYTMAQAGETLWVPAPNNSTEILNQDQYLTTYSTGIIGPRILGLTSEASRESSIVAFNHLKLVDILMDVNQWSSIFCGIVSKALTLEVLSPGVGGNYNGALQVMSAEFQVPSPLVPTRENYFVRYCKQQGDGSWAVVDVSLDYLRPTPISKTRRRPSGCLIQQLPNDSSKITWVEHVEVDDRTVHNLYKRLVTSGLAFGAKRWVATLDRQCQRLANSLATNIPALDICVVTGQEGRKSVMKLAERMVRSFCSGVGASSAHNWTT</sequence>
<keyword evidence="3" id="KW-0805">Transcription regulation</keyword>
<dbReference type="FunFam" id="1.10.10.60:FF:000229">
    <property type="entry name" value="Homeobox-leucine zipper protein HDG1"/>
    <property type="match status" value="1"/>
</dbReference>
<reference evidence="16" key="1">
    <citation type="submission" date="2025-08" db="UniProtKB">
        <authorList>
            <consortium name="RefSeq"/>
        </authorList>
    </citation>
    <scope>IDENTIFICATION</scope>
    <source>
        <strain evidence="16">OHB3-1</strain>
    </source>
</reference>
<evidence type="ECO:0000256" key="7">
    <source>
        <dbReference type="ARBA" id="ARBA00023163"/>
    </source>
</evidence>
<evidence type="ECO:0000256" key="3">
    <source>
        <dbReference type="ARBA" id="ARBA00023015"/>
    </source>
</evidence>
<dbReference type="FunFam" id="3.30.530.20:FF:000026">
    <property type="entry name" value="Homeobox-leucine zipper protein GLABRA 2"/>
    <property type="match status" value="1"/>
</dbReference>
<dbReference type="PANTHER" id="PTHR45654">
    <property type="entry name" value="HOMEOBOX-LEUCINE ZIPPER PROTEIN MERISTEM L1"/>
    <property type="match status" value="1"/>
</dbReference>
<organism evidence="15 16">
    <name type="scientific">Momordica charantia</name>
    <name type="common">Bitter gourd</name>
    <name type="synonym">Balsam pear</name>
    <dbReference type="NCBI Taxonomy" id="3673"/>
    <lineage>
        <taxon>Eukaryota</taxon>
        <taxon>Viridiplantae</taxon>
        <taxon>Streptophyta</taxon>
        <taxon>Embryophyta</taxon>
        <taxon>Tracheophyta</taxon>
        <taxon>Spermatophyta</taxon>
        <taxon>Magnoliopsida</taxon>
        <taxon>eudicotyledons</taxon>
        <taxon>Gunneridae</taxon>
        <taxon>Pentapetalae</taxon>
        <taxon>rosids</taxon>
        <taxon>fabids</taxon>
        <taxon>Cucurbitales</taxon>
        <taxon>Cucurbitaceae</taxon>
        <taxon>Momordiceae</taxon>
        <taxon>Momordica</taxon>
    </lineage>
</organism>
<dbReference type="Pfam" id="PF00046">
    <property type="entry name" value="Homeodomain"/>
    <property type="match status" value="1"/>
</dbReference>
<dbReference type="SMART" id="SM00234">
    <property type="entry name" value="START"/>
    <property type="match status" value="1"/>
</dbReference>
<feature type="region of interest" description="Disordered" evidence="12">
    <location>
        <begin position="25"/>
        <end position="65"/>
    </location>
</feature>
<evidence type="ECO:0000256" key="9">
    <source>
        <dbReference type="PROSITE-ProRule" id="PRU00108"/>
    </source>
</evidence>
<evidence type="ECO:0000256" key="4">
    <source>
        <dbReference type="ARBA" id="ARBA00023054"/>
    </source>
</evidence>
<dbReference type="RefSeq" id="XP_022140115.1">
    <property type="nucleotide sequence ID" value="XM_022284423.1"/>
</dbReference>
<dbReference type="GO" id="GO:0003677">
    <property type="term" value="F:DNA binding"/>
    <property type="evidence" value="ECO:0007669"/>
    <property type="project" value="UniProtKB-UniRule"/>
</dbReference>
<dbReference type="InterPro" id="IPR017970">
    <property type="entry name" value="Homeobox_CS"/>
</dbReference>
<dbReference type="SUPFAM" id="SSF46689">
    <property type="entry name" value="Homeodomain-like"/>
    <property type="match status" value="1"/>
</dbReference>
<dbReference type="GeneID" id="111010850"/>
<dbReference type="CDD" id="cd00086">
    <property type="entry name" value="homeodomain"/>
    <property type="match status" value="1"/>
</dbReference>
<evidence type="ECO:0000256" key="11">
    <source>
        <dbReference type="SAM" id="Coils"/>
    </source>
</evidence>
<evidence type="ECO:0000256" key="8">
    <source>
        <dbReference type="ARBA" id="ARBA00023242"/>
    </source>
</evidence>
<dbReference type="InterPro" id="IPR002913">
    <property type="entry name" value="START_lipid-bd_dom"/>
</dbReference>
<dbReference type="KEGG" id="mcha:111010850"/>
<feature type="domain" description="Homeobox" evidence="13">
    <location>
        <begin position="57"/>
        <end position="117"/>
    </location>
</feature>
<comment type="similarity">
    <text evidence="2">Belongs to the HD-ZIP homeobox family. Class IV subfamily.</text>
</comment>
<accession>A0A6J1CE72</accession>
<dbReference type="PROSITE" id="PS50071">
    <property type="entry name" value="HOMEOBOX_2"/>
    <property type="match status" value="1"/>
</dbReference>
<evidence type="ECO:0000256" key="10">
    <source>
        <dbReference type="RuleBase" id="RU000682"/>
    </source>
</evidence>
<evidence type="ECO:0000313" key="15">
    <source>
        <dbReference type="Proteomes" id="UP000504603"/>
    </source>
</evidence>
<feature type="compositionally biased region" description="Basic residues" evidence="12">
    <location>
        <begin position="56"/>
        <end position="65"/>
    </location>
</feature>